<feature type="transmembrane region" description="Helical" evidence="2">
    <location>
        <begin position="51"/>
        <end position="75"/>
    </location>
</feature>
<evidence type="ECO:0000256" key="2">
    <source>
        <dbReference type="SAM" id="Phobius"/>
    </source>
</evidence>
<feature type="compositionally biased region" description="Low complexity" evidence="1">
    <location>
        <begin position="199"/>
        <end position="214"/>
    </location>
</feature>
<accession>A0A5C3MEM0</accession>
<dbReference type="Proteomes" id="UP000308652">
    <property type="component" value="Unassembled WGS sequence"/>
</dbReference>
<evidence type="ECO:0000313" key="4">
    <source>
        <dbReference type="Proteomes" id="UP000308652"/>
    </source>
</evidence>
<gene>
    <name evidence="3" type="ORF">BDQ12DRAFT_718362</name>
</gene>
<reference evidence="3 4" key="1">
    <citation type="journal article" date="2019" name="Nat. Ecol. Evol.">
        <title>Megaphylogeny resolves global patterns of mushroom evolution.</title>
        <authorList>
            <person name="Varga T."/>
            <person name="Krizsan K."/>
            <person name="Foldi C."/>
            <person name="Dima B."/>
            <person name="Sanchez-Garcia M."/>
            <person name="Sanchez-Ramirez S."/>
            <person name="Szollosi G.J."/>
            <person name="Szarkandi J.G."/>
            <person name="Papp V."/>
            <person name="Albert L."/>
            <person name="Andreopoulos W."/>
            <person name="Angelini C."/>
            <person name="Antonin V."/>
            <person name="Barry K.W."/>
            <person name="Bougher N.L."/>
            <person name="Buchanan P."/>
            <person name="Buyck B."/>
            <person name="Bense V."/>
            <person name="Catcheside P."/>
            <person name="Chovatia M."/>
            <person name="Cooper J."/>
            <person name="Damon W."/>
            <person name="Desjardin D."/>
            <person name="Finy P."/>
            <person name="Geml J."/>
            <person name="Haridas S."/>
            <person name="Hughes K."/>
            <person name="Justo A."/>
            <person name="Karasinski D."/>
            <person name="Kautmanova I."/>
            <person name="Kiss B."/>
            <person name="Kocsube S."/>
            <person name="Kotiranta H."/>
            <person name="LaButti K.M."/>
            <person name="Lechner B.E."/>
            <person name="Liimatainen K."/>
            <person name="Lipzen A."/>
            <person name="Lukacs Z."/>
            <person name="Mihaltcheva S."/>
            <person name="Morgado L.N."/>
            <person name="Niskanen T."/>
            <person name="Noordeloos M.E."/>
            <person name="Ohm R.A."/>
            <person name="Ortiz-Santana B."/>
            <person name="Ovrebo C."/>
            <person name="Racz N."/>
            <person name="Riley R."/>
            <person name="Savchenko A."/>
            <person name="Shiryaev A."/>
            <person name="Soop K."/>
            <person name="Spirin V."/>
            <person name="Szebenyi C."/>
            <person name="Tomsovsky M."/>
            <person name="Tulloss R.E."/>
            <person name="Uehling J."/>
            <person name="Grigoriev I.V."/>
            <person name="Vagvolgyi C."/>
            <person name="Papp T."/>
            <person name="Martin F.M."/>
            <person name="Miettinen O."/>
            <person name="Hibbett D.S."/>
            <person name="Nagy L.G."/>
        </authorList>
    </citation>
    <scope>NUCLEOTIDE SEQUENCE [LARGE SCALE GENOMIC DNA]</scope>
    <source>
        <strain evidence="3 4">CBS 166.37</strain>
    </source>
</reference>
<proteinExistence type="predicted"/>
<organism evidence="3 4">
    <name type="scientific">Crucibulum laeve</name>
    <dbReference type="NCBI Taxonomy" id="68775"/>
    <lineage>
        <taxon>Eukaryota</taxon>
        <taxon>Fungi</taxon>
        <taxon>Dikarya</taxon>
        <taxon>Basidiomycota</taxon>
        <taxon>Agaricomycotina</taxon>
        <taxon>Agaricomycetes</taxon>
        <taxon>Agaricomycetidae</taxon>
        <taxon>Agaricales</taxon>
        <taxon>Agaricineae</taxon>
        <taxon>Nidulariaceae</taxon>
        <taxon>Crucibulum</taxon>
    </lineage>
</organism>
<evidence type="ECO:0000313" key="3">
    <source>
        <dbReference type="EMBL" id="TFK43125.1"/>
    </source>
</evidence>
<dbReference type="EMBL" id="ML213591">
    <property type="protein sequence ID" value="TFK43125.1"/>
    <property type="molecule type" value="Genomic_DNA"/>
</dbReference>
<keyword evidence="2" id="KW-0472">Membrane</keyword>
<keyword evidence="4" id="KW-1185">Reference proteome</keyword>
<keyword evidence="2" id="KW-0812">Transmembrane</keyword>
<dbReference type="AlphaFoldDB" id="A0A5C3MEM0"/>
<feature type="compositionally biased region" description="Pro residues" evidence="1">
    <location>
        <begin position="223"/>
        <end position="234"/>
    </location>
</feature>
<protein>
    <submittedName>
        <fullName evidence="3">Uncharacterized protein</fullName>
    </submittedName>
</protein>
<evidence type="ECO:0000256" key="1">
    <source>
        <dbReference type="SAM" id="MobiDB-lite"/>
    </source>
</evidence>
<name>A0A5C3MEM0_9AGAR</name>
<keyword evidence="2" id="KW-1133">Transmembrane helix</keyword>
<sequence length="326" mass="36461">MPAISNQSRNIALPTVSQTSTRNVAPSGSSYPFASASNPHNSAPDRHGVSVWFPIIIVVIIIFLVPVCYIIHIWLKKEKTECEEKVSQVIVLNDDGEEEFFEKIEPPPPLRLPSPILPPPYTLSNIDMTAWKASVNPSSIHILTLPRAVVMSEKFQGIRKEITNAHNAPKTSVNRPGTPYLHHIEIIEDAEKVTRKVSLNSRPLPPHSSNSSHPYGLRGTPYPIAPPSAPPNHPEPARTRLPRTPYPHQFQFRGPTCDYPVNPCENDGNFPTIVPWHYPQCQEERNVGFGLTNIFSPIYMYDSGYAMMKYMAHEDGLSRHPVGAPF</sequence>
<feature type="region of interest" description="Disordered" evidence="1">
    <location>
        <begin position="199"/>
        <end position="240"/>
    </location>
</feature>